<dbReference type="PATRIC" id="fig|749927.5.peg.5718"/>
<name>A0A0H3D9H8_AMYMU</name>
<dbReference type="SUPFAM" id="SSF52540">
    <property type="entry name" value="P-loop containing nucleoside triphosphate hydrolases"/>
    <property type="match status" value="1"/>
</dbReference>
<gene>
    <name evidence="1" type="ordered locus">AMED_5513</name>
</gene>
<evidence type="ECO:0000313" key="2">
    <source>
        <dbReference type="Proteomes" id="UP000000328"/>
    </source>
</evidence>
<reference evidence="1 2" key="1">
    <citation type="journal article" date="2010" name="Cell Res.">
        <title>Complete genome sequence of the rifamycin SV-producing Amycolatopsis mediterranei U32 revealed its genetic characteristics in phylogeny and metabolism.</title>
        <authorList>
            <person name="Zhao W."/>
            <person name="Zhong Y."/>
            <person name="Yuan H."/>
            <person name="Wang J."/>
            <person name="Zheng H."/>
            <person name="Wang Y."/>
            <person name="Cen X."/>
            <person name="Xu F."/>
            <person name="Bai J."/>
            <person name="Han X."/>
            <person name="Lu G."/>
            <person name="Zhu Y."/>
            <person name="Shao Z."/>
            <person name="Yan H."/>
            <person name="Li C."/>
            <person name="Peng N."/>
            <person name="Zhang Z."/>
            <person name="Zhang Y."/>
            <person name="Lin W."/>
            <person name="Fan Y."/>
            <person name="Qin Z."/>
            <person name="Hu Y."/>
            <person name="Zhu B."/>
            <person name="Wang S."/>
            <person name="Ding X."/>
            <person name="Zhao G.P."/>
        </authorList>
    </citation>
    <scope>NUCLEOTIDE SEQUENCE [LARGE SCALE GENOMIC DNA]</scope>
    <source>
        <strain evidence="2">U-32</strain>
    </source>
</reference>
<dbReference type="EMBL" id="CP002000">
    <property type="protein sequence ID" value="ADJ47271.1"/>
    <property type="molecule type" value="Genomic_DNA"/>
</dbReference>
<dbReference type="Pfam" id="PF13671">
    <property type="entry name" value="AAA_33"/>
    <property type="match status" value="1"/>
</dbReference>
<proteinExistence type="predicted"/>
<dbReference type="OrthoDB" id="3819922at2"/>
<evidence type="ECO:0008006" key="3">
    <source>
        <dbReference type="Google" id="ProtNLM"/>
    </source>
</evidence>
<evidence type="ECO:0000313" key="1">
    <source>
        <dbReference type="EMBL" id="ADJ47271.1"/>
    </source>
</evidence>
<dbReference type="AlphaFoldDB" id="A0A0H3D9H8"/>
<dbReference type="eggNOG" id="COG0645">
    <property type="taxonomic scope" value="Bacteria"/>
</dbReference>
<dbReference type="KEGG" id="amd:AMED_5513"/>
<protein>
    <recommendedName>
        <fullName evidence="3">Kinase</fullName>
    </recommendedName>
</protein>
<dbReference type="HOGENOM" id="CLU_106286_1_0_11"/>
<accession>A0A0H3D9H8</accession>
<dbReference type="Gene3D" id="3.40.50.300">
    <property type="entry name" value="P-loop containing nucleotide triphosphate hydrolases"/>
    <property type="match status" value="1"/>
</dbReference>
<organism evidence="1 2">
    <name type="scientific">Amycolatopsis mediterranei (strain U-32)</name>
    <dbReference type="NCBI Taxonomy" id="749927"/>
    <lineage>
        <taxon>Bacteria</taxon>
        <taxon>Bacillati</taxon>
        <taxon>Actinomycetota</taxon>
        <taxon>Actinomycetes</taxon>
        <taxon>Pseudonocardiales</taxon>
        <taxon>Pseudonocardiaceae</taxon>
        <taxon>Amycolatopsis</taxon>
    </lineage>
</organism>
<sequence length="178" mass="19427">MDEQARMRFMFVLVGGWPGAGKSTLAAALGPRLGLPVLAKDEIKEALAEELGRPRTVDESRRLGRAAVLTALRVARRCPGAVLDSTWFDYTRPLVAQLPGRVVEVRCVVPLEIARARYYARAAHRHAGHFDLARQETELWGDPVRPLGAGPLVEVDTTTEPDILAVVADILRAAGRSD</sequence>
<dbReference type="Proteomes" id="UP000000328">
    <property type="component" value="Chromosome"/>
</dbReference>
<dbReference type="InterPro" id="IPR027417">
    <property type="entry name" value="P-loop_NTPase"/>
</dbReference>